<accession>A0A1Y2FW06</accession>
<evidence type="ECO:0000313" key="2">
    <source>
        <dbReference type="EMBL" id="ORY88190.1"/>
    </source>
</evidence>
<dbReference type="AlphaFoldDB" id="A0A1Y2FW06"/>
<proteinExistence type="predicted"/>
<sequence length="307" mass="33965">MASTRLQQEVVQAQVETLDLCESLFPLEGELQLAPDTASSLPFLRSIESTTGSAAELQQLPTELVFTINLILTRESDNLDFPLSLSIALPLSSSSSSTEPPTAHLTLHQPPWLSRSAHDDLATSLLSLTSSAEPTSGNSELILEAVERLREQARDVLPKEREKSVEKEAEEEWRVWFVLTSLSTREKRDDMVNWAPEYQLTGFVLAGKPALLVLEGTVKNINTYMNEIKAKSWADIPSFQKKVSERSRTLITPSAPRAFTSMDEITSLISRGGHRGNRGEMGEVRDFLTEKGLGEMFGEVLGMGNFS</sequence>
<dbReference type="PANTHER" id="PTHR15955">
    <property type="entry name" value="RWD DOMAIN CONTAINING PROTEIN 2"/>
    <property type="match status" value="1"/>
</dbReference>
<evidence type="ECO:0000259" key="1">
    <source>
        <dbReference type="Pfam" id="PF06544"/>
    </source>
</evidence>
<dbReference type="STRING" id="106004.A0A1Y2FW06"/>
<protein>
    <recommendedName>
        <fullName evidence="1">Small nuclear ribonucleoprotein Prp3 C-terminal domain-containing protein</fullName>
    </recommendedName>
</protein>
<dbReference type="EMBL" id="MCGR01000011">
    <property type="protein sequence ID" value="ORY88190.1"/>
    <property type="molecule type" value="Genomic_DNA"/>
</dbReference>
<name>A0A1Y2FW06_9BASI</name>
<dbReference type="OrthoDB" id="432412at2759"/>
<dbReference type="Pfam" id="PF06544">
    <property type="entry name" value="Prp3_C"/>
    <property type="match status" value="1"/>
</dbReference>
<dbReference type="InParanoid" id="A0A1Y2FW06"/>
<feature type="domain" description="Small nuclear ribonucleoprotein Prp3 C-terminal" evidence="1">
    <location>
        <begin position="176"/>
        <end position="245"/>
    </location>
</feature>
<comment type="caution">
    <text evidence="2">The sequence shown here is derived from an EMBL/GenBank/DDBJ whole genome shotgun (WGS) entry which is preliminary data.</text>
</comment>
<dbReference type="InterPro" id="IPR010541">
    <property type="entry name" value="Prp3_C"/>
</dbReference>
<dbReference type="InterPro" id="IPR017359">
    <property type="entry name" value="Phi-like"/>
</dbReference>
<dbReference type="Gene3D" id="3.10.110.10">
    <property type="entry name" value="Ubiquitin Conjugating Enzyme"/>
    <property type="match status" value="1"/>
</dbReference>
<dbReference type="InterPro" id="IPR059181">
    <property type="entry name" value="RWDD2A-B_C"/>
</dbReference>
<keyword evidence="3" id="KW-1185">Reference proteome</keyword>
<gene>
    <name evidence="2" type="ORF">BCR35DRAFT_301706</name>
</gene>
<dbReference type="CDD" id="cd24163">
    <property type="entry name" value="RWDD2_C"/>
    <property type="match status" value="1"/>
</dbReference>
<dbReference type="InterPro" id="IPR016135">
    <property type="entry name" value="UBQ-conjugating_enzyme/RWD"/>
</dbReference>
<organism evidence="2 3">
    <name type="scientific">Leucosporidium creatinivorum</name>
    <dbReference type="NCBI Taxonomy" id="106004"/>
    <lineage>
        <taxon>Eukaryota</taxon>
        <taxon>Fungi</taxon>
        <taxon>Dikarya</taxon>
        <taxon>Basidiomycota</taxon>
        <taxon>Pucciniomycotina</taxon>
        <taxon>Microbotryomycetes</taxon>
        <taxon>Leucosporidiales</taxon>
        <taxon>Leucosporidium</taxon>
    </lineage>
</organism>
<dbReference type="Proteomes" id="UP000193467">
    <property type="component" value="Unassembled WGS sequence"/>
</dbReference>
<dbReference type="SUPFAM" id="SSF54495">
    <property type="entry name" value="UBC-like"/>
    <property type="match status" value="1"/>
</dbReference>
<dbReference type="PIRSF" id="PIRSF038021">
    <property type="entry name" value="UCP038021_RWDD2"/>
    <property type="match status" value="1"/>
</dbReference>
<dbReference type="PANTHER" id="PTHR15955:SF10">
    <property type="entry name" value="DUF1115 DOMAIN PROTEIN (AFU_ORTHOLOGUE AFUA_5G14750)"/>
    <property type="match status" value="1"/>
</dbReference>
<evidence type="ECO:0000313" key="3">
    <source>
        <dbReference type="Proteomes" id="UP000193467"/>
    </source>
</evidence>
<reference evidence="2 3" key="1">
    <citation type="submission" date="2016-07" db="EMBL/GenBank/DDBJ databases">
        <title>Pervasive Adenine N6-methylation of Active Genes in Fungi.</title>
        <authorList>
            <consortium name="DOE Joint Genome Institute"/>
            <person name="Mondo S.J."/>
            <person name="Dannebaum R.O."/>
            <person name="Kuo R.C."/>
            <person name="Labutti K."/>
            <person name="Haridas S."/>
            <person name="Kuo A."/>
            <person name="Salamov A."/>
            <person name="Ahrendt S.R."/>
            <person name="Lipzen A."/>
            <person name="Sullivan W."/>
            <person name="Andreopoulos W.B."/>
            <person name="Clum A."/>
            <person name="Lindquist E."/>
            <person name="Daum C."/>
            <person name="Ramamoorthy G.K."/>
            <person name="Gryganskyi A."/>
            <person name="Culley D."/>
            <person name="Magnuson J.K."/>
            <person name="James T.Y."/>
            <person name="O'Malley M.A."/>
            <person name="Stajich J.E."/>
            <person name="Spatafora J.W."/>
            <person name="Visel A."/>
            <person name="Grigoriev I.V."/>
        </authorList>
    </citation>
    <scope>NUCLEOTIDE SEQUENCE [LARGE SCALE GENOMIC DNA]</scope>
    <source>
        <strain evidence="2 3">62-1032</strain>
    </source>
</reference>